<gene>
    <name evidence="1" type="ORF">IFR04_010700</name>
</gene>
<dbReference type="OrthoDB" id="4801050at2759"/>
<organism evidence="1 2">
    <name type="scientific">Cadophora malorum</name>
    <dbReference type="NCBI Taxonomy" id="108018"/>
    <lineage>
        <taxon>Eukaryota</taxon>
        <taxon>Fungi</taxon>
        <taxon>Dikarya</taxon>
        <taxon>Ascomycota</taxon>
        <taxon>Pezizomycotina</taxon>
        <taxon>Leotiomycetes</taxon>
        <taxon>Helotiales</taxon>
        <taxon>Ploettnerulaceae</taxon>
        <taxon>Cadophora</taxon>
    </lineage>
</organism>
<comment type="caution">
    <text evidence="1">The sequence shown here is derived from an EMBL/GenBank/DDBJ whole genome shotgun (WGS) entry which is preliminary data.</text>
</comment>
<evidence type="ECO:0000313" key="2">
    <source>
        <dbReference type="Proteomes" id="UP000664132"/>
    </source>
</evidence>
<reference evidence="1" key="1">
    <citation type="submission" date="2021-02" db="EMBL/GenBank/DDBJ databases">
        <title>Genome sequence Cadophora malorum strain M34.</title>
        <authorList>
            <person name="Stefanovic E."/>
            <person name="Vu D."/>
            <person name="Scully C."/>
            <person name="Dijksterhuis J."/>
            <person name="Roader J."/>
            <person name="Houbraken J."/>
        </authorList>
    </citation>
    <scope>NUCLEOTIDE SEQUENCE</scope>
    <source>
        <strain evidence="1">M34</strain>
    </source>
</reference>
<dbReference type="AlphaFoldDB" id="A0A8H7TC94"/>
<name>A0A8H7TC94_9HELO</name>
<evidence type="ECO:0000313" key="1">
    <source>
        <dbReference type="EMBL" id="KAG4416181.1"/>
    </source>
</evidence>
<protein>
    <submittedName>
        <fullName evidence="1">Uncharacterized protein</fullName>
    </submittedName>
</protein>
<proteinExistence type="predicted"/>
<keyword evidence="2" id="KW-1185">Reference proteome</keyword>
<sequence length="107" mass="12030">MAPLPPTATDRFFANYQSPILMTTFATQVLHHQYIRRTTPAYESPAASFRITSIPRPLRAGLGWAAVFVGLLTQITLAKKTIRDYSDPVIAISTQRKPWTRKVEEGL</sequence>
<accession>A0A8H7TC94</accession>
<dbReference type="EMBL" id="JAFJYH010000195">
    <property type="protein sequence ID" value="KAG4416181.1"/>
    <property type="molecule type" value="Genomic_DNA"/>
</dbReference>
<dbReference type="Proteomes" id="UP000664132">
    <property type="component" value="Unassembled WGS sequence"/>
</dbReference>